<dbReference type="EMBL" id="FRDI01000003">
    <property type="protein sequence ID" value="SHN57289.1"/>
    <property type="molecule type" value="Genomic_DNA"/>
</dbReference>
<dbReference type="RefSeq" id="WP_072696566.1">
    <property type="nucleotide sequence ID" value="NZ_FRDI01000003.1"/>
</dbReference>
<name>A0A1M7SFP9_9BACT</name>
<keyword evidence="11" id="KW-1185">Reference proteome</keyword>
<dbReference type="GO" id="GO:0004222">
    <property type="term" value="F:metalloendopeptidase activity"/>
    <property type="evidence" value="ECO:0007669"/>
    <property type="project" value="InterPro"/>
</dbReference>
<evidence type="ECO:0000259" key="9">
    <source>
        <dbReference type="Pfam" id="PF01435"/>
    </source>
</evidence>
<evidence type="ECO:0000256" key="6">
    <source>
        <dbReference type="RuleBase" id="RU003983"/>
    </source>
</evidence>
<dbReference type="GO" id="GO:0051603">
    <property type="term" value="P:proteolysis involved in protein catabolic process"/>
    <property type="evidence" value="ECO:0007669"/>
    <property type="project" value="TreeGrafter"/>
</dbReference>
<reference evidence="10 11" key="1">
    <citation type="submission" date="2016-12" db="EMBL/GenBank/DDBJ databases">
        <authorList>
            <person name="Song W.-J."/>
            <person name="Kurnit D.M."/>
        </authorList>
    </citation>
    <scope>NUCLEOTIDE SEQUENCE [LARGE SCALE GENOMIC DNA]</scope>
    <source>
        <strain evidence="10 11">DSM 11393</strain>
    </source>
</reference>
<keyword evidence="4 6" id="KW-0862">Zinc</keyword>
<dbReference type="AlphaFoldDB" id="A0A1M7SFP9"/>
<gene>
    <name evidence="10" type="ORF">SAMN02745728_00889</name>
</gene>
<evidence type="ECO:0000313" key="11">
    <source>
        <dbReference type="Proteomes" id="UP000186469"/>
    </source>
</evidence>
<keyword evidence="8" id="KW-0732">Signal</keyword>
<proteinExistence type="inferred from homology"/>
<accession>A0A1M7SFP9</accession>
<keyword evidence="2" id="KW-0479">Metal-binding</keyword>
<evidence type="ECO:0000256" key="4">
    <source>
        <dbReference type="ARBA" id="ARBA00022833"/>
    </source>
</evidence>
<organism evidence="10 11">
    <name type="scientific">Desulfovibrio litoralis DSM 11393</name>
    <dbReference type="NCBI Taxonomy" id="1121455"/>
    <lineage>
        <taxon>Bacteria</taxon>
        <taxon>Pseudomonadati</taxon>
        <taxon>Thermodesulfobacteriota</taxon>
        <taxon>Desulfovibrionia</taxon>
        <taxon>Desulfovibrionales</taxon>
        <taxon>Desulfovibrionaceae</taxon>
        <taxon>Desulfovibrio</taxon>
    </lineage>
</organism>
<dbReference type="PROSITE" id="PS51257">
    <property type="entry name" value="PROKAR_LIPOPROTEIN"/>
    <property type="match status" value="1"/>
</dbReference>
<evidence type="ECO:0000256" key="3">
    <source>
        <dbReference type="ARBA" id="ARBA00022801"/>
    </source>
</evidence>
<dbReference type="InterPro" id="IPR051156">
    <property type="entry name" value="Mito/Outer_Membr_Metalloprot"/>
</dbReference>
<feature type="signal peptide" evidence="8">
    <location>
        <begin position="1"/>
        <end position="17"/>
    </location>
</feature>
<evidence type="ECO:0000313" key="10">
    <source>
        <dbReference type="EMBL" id="SHN57289.1"/>
    </source>
</evidence>
<evidence type="ECO:0000256" key="2">
    <source>
        <dbReference type="ARBA" id="ARBA00022723"/>
    </source>
</evidence>
<keyword evidence="5 6" id="KW-0482">Metalloprotease</keyword>
<dbReference type="GO" id="GO:0016020">
    <property type="term" value="C:membrane"/>
    <property type="evidence" value="ECO:0007669"/>
    <property type="project" value="TreeGrafter"/>
</dbReference>
<comment type="similarity">
    <text evidence="6">Belongs to the peptidase M48 family.</text>
</comment>
<dbReference type="Gene3D" id="3.30.2010.10">
    <property type="entry name" value="Metalloproteases ('zincins'), catalytic domain"/>
    <property type="match status" value="1"/>
</dbReference>
<sequence length="249" mass="26790">MKKLLLLCLSFSLFAFGGCVVNTNTALDAAADGYKAATLSEADVISMSKQMREAGDKENKVASKNSKYTKRLNKVAANLKNVEGLQMNYKVYLTDEVNANVTPDGSVRVYSGLMDKLNDDELFFVLGHEIGHVKGGDTMDKMRLAYAASAARKGVAASNSTAGALAASELGAVAEAFLKAQFSQDQEYKADAYGLELMKKYKKNTKGAETALRKFADMESSSSGVDAWFSTHPGSAKRADKMAEMRAGK</sequence>
<evidence type="ECO:0000256" key="1">
    <source>
        <dbReference type="ARBA" id="ARBA00022670"/>
    </source>
</evidence>
<protein>
    <submittedName>
        <fullName evidence="10">Putative metalloprotease</fullName>
    </submittedName>
</protein>
<dbReference type="Pfam" id="PF01435">
    <property type="entry name" value="Peptidase_M48"/>
    <property type="match status" value="1"/>
</dbReference>
<keyword evidence="1 6" id="KW-0645">Protease</keyword>
<dbReference type="InterPro" id="IPR001915">
    <property type="entry name" value="Peptidase_M48"/>
</dbReference>
<dbReference type="Proteomes" id="UP000186469">
    <property type="component" value="Unassembled WGS sequence"/>
</dbReference>
<evidence type="ECO:0000256" key="7">
    <source>
        <dbReference type="SAM" id="MobiDB-lite"/>
    </source>
</evidence>
<feature type="region of interest" description="Disordered" evidence="7">
    <location>
        <begin position="227"/>
        <end position="249"/>
    </location>
</feature>
<feature type="compositionally biased region" description="Basic and acidic residues" evidence="7">
    <location>
        <begin position="237"/>
        <end position="249"/>
    </location>
</feature>
<comment type="cofactor">
    <cofactor evidence="6">
        <name>Zn(2+)</name>
        <dbReference type="ChEBI" id="CHEBI:29105"/>
    </cofactor>
    <text evidence="6">Binds 1 zinc ion per subunit.</text>
</comment>
<dbReference type="GO" id="GO:0046872">
    <property type="term" value="F:metal ion binding"/>
    <property type="evidence" value="ECO:0007669"/>
    <property type="project" value="UniProtKB-KW"/>
</dbReference>
<dbReference type="PANTHER" id="PTHR22726:SF8">
    <property type="entry name" value="METALLOPROTEASE YCAL"/>
    <property type="match status" value="1"/>
</dbReference>
<dbReference type="PANTHER" id="PTHR22726">
    <property type="entry name" value="METALLOENDOPEPTIDASE OMA1"/>
    <property type="match status" value="1"/>
</dbReference>
<evidence type="ECO:0000256" key="8">
    <source>
        <dbReference type="SAM" id="SignalP"/>
    </source>
</evidence>
<feature type="chain" id="PRO_5013042810" evidence="8">
    <location>
        <begin position="18"/>
        <end position="249"/>
    </location>
</feature>
<dbReference type="STRING" id="1121455.SAMN02745728_00889"/>
<evidence type="ECO:0000256" key="5">
    <source>
        <dbReference type="ARBA" id="ARBA00023049"/>
    </source>
</evidence>
<feature type="domain" description="Peptidase M48" evidence="9">
    <location>
        <begin position="69"/>
        <end position="244"/>
    </location>
</feature>
<keyword evidence="3 6" id="KW-0378">Hydrolase</keyword>